<gene>
    <name evidence="5" type="ORF">UFOPK3522_00499</name>
</gene>
<feature type="domain" description="Cytochrome c" evidence="4">
    <location>
        <begin position="34"/>
        <end position="125"/>
    </location>
</feature>
<dbReference type="GO" id="GO:0046872">
    <property type="term" value="F:metal ion binding"/>
    <property type="evidence" value="ECO:0007669"/>
    <property type="project" value="UniProtKB-KW"/>
</dbReference>
<dbReference type="PROSITE" id="PS51257">
    <property type="entry name" value="PROKAR_LIPOPROTEIN"/>
    <property type="match status" value="1"/>
</dbReference>
<dbReference type="Gene3D" id="1.10.760.10">
    <property type="entry name" value="Cytochrome c-like domain"/>
    <property type="match status" value="1"/>
</dbReference>
<sequence length="141" mass="14116">MLLRRSLPLILIATAGLLLAACGSQGNSVTGQSAAIESGSQLFAARCSGCHTLSAVGAEGSAAKVSGAEKTNGPNFDKRKECYDNVLYALRNGGFSGAIMPANIVVGKESEQVAAFLAKYAGSEAMGSTTKCAATPANAGG</sequence>
<dbReference type="GO" id="GO:0009055">
    <property type="term" value="F:electron transfer activity"/>
    <property type="evidence" value="ECO:0007669"/>
    <property type="project" value="InterPro"/>
</dbReference>
<evidence type="ECO:0000256" key="3">
    <source>
        <dbReference type="ARBA" id="ARBA00023004"/>
    </source>
</evidence>
<evidence type="ECO:0000256" key="1">
    <source>
        <dbReference type="ARBA" id="ARBA00022617"/>
    </source>
</evidence>
<dbReference type="Pfam" id="PF00034">
    <property type="entry name" value="Cytochrom_C"/>
    <property type="match status" value="1"/>
</dbReference>
<accession>A0A6J5ZBB8</accession>
<name>A0A6J5ZBB8_9ZZZZ</name>
<dbReference type="AlphaFoldDB" id="A0A6J5ZBB8"/>
<reference evidence="5" key="1">
    <citation type="submission" date="2020-05" db="EMBL/GenBank/DDBJ databases">
        <authorList>
            <person name="Chiriac C."/>
            <person name="Salcher M."/>
            <person name="Ghai R."/>
            <person name="Kavagutti S V."/>
        </authorList>
    </citation>
    <scope>NUCLEOTIDE SEQUENCE</scope>
</reference>
<dbReference type="PROSITE" id="PS51007">
    <property type="entry name" value="CYTC"/>
    <property type="match status" value="1"/>
</dbReference>
<dbReference type="SUPFAM" id="SSF46626">
    <property type="entry name" value="Cytochrome c"/>
    <property type="match status" value="1"/>
</dbReference>
<keyword evidence="1" id="KW-0349">Heme</keyword>
<dbReference type="EMBL" id="CAESAO010000028">
    <property type="protein sequence ID" value="CAB4339965.1"/>
    <property type="molecule type" value="Genomic_DNA"/>
</dbReference>
<evidence type="ECO:0000256" key="2">
    <source>
        <dbReference type="ARBA" id="ARBA00022723"/>
    </source>
</evidence>
<keyword evidence="2" id="KW-0479">Metal-binding</keyword>
<organism evidence="5">
    <name type="scientific">freshwater metagenome</name>
    <dbReference type="NCBI Taxonomy" id="449393"/>
    <lineage>
        <taxon>unclassified sequences</taxon>
        <taxon>metagenomes</taxon>
        <taxon>ecological metagenomes</taxon>
    </lineage>
</organism>
<keyword evidence="3" id="KW-0408">Iron</keyword>
<protein>
    <submittedName>
        <fullName evidence="5">Unannotated protein</fullName>
    </submittedName>
</protein>
<evidence type="ECO:0000313" key="5">
    <source>
        <dbReference type="EMBL" id="CAB4339965.1"/>
    </source>
</evidence>
<dbReference type="InterPro" id="IPR036909">
    <property type="entry name" value="Cyt_c-like_dom_sf"/>
</dbReference>
<proteinExistence type="predicted"/>
<dbReference type="InterPro" id="IPR009056">
    <property type="entry name" value="Cyt_c-like_dom"/>
</dbReference>
<evidence type="ECO:0000259" key="4">
    <source>
        <dbReference type="PROSITE" id="PS51007"/>
    </source>
</evidence>
<dbReference type="GO" id="GO:0020037">
    <property type="term" value="F:heme binding"/>
    <property type="evidence" value="ECO:0007669"/>
    <property type="project" value="InterPro"/>
</dbReference>